<dbReference type="Proteomes" id="UP000030656">
    <property type="component" value="Unassembled WGS sequence"/>
</dbReference>
<evidence type="ECO:0000313" key="7">
    <source>
        <dbReference type="Proteomes" id="UP000030656"/>
    </source>
</evidence>
<dbReference type="Pfam" id="PF06747">
    <property type="entry name" value="CHCH"/>
    <property type="match status" value="1"/>
</dbReference>
<dbReference type="OrthoDB" id="268594at2759"/>
<reference evidence="6 7" key="2">
    <citation type="submission" date="2013-02" db="EMBL/GenBank/DDBJ databases">
        <title>The Genome Sequence of Plasmodium falciparum FCH/4.</title>
        <authorList>
            <consortium name="The Broad Institute Genome Sequencing Platform"/>
            <consortium name="The Broad Institute Genome Sequencing Center for Infectious Disease"/>
            <person name="Neafsey D."/>
            <person name="Cheeseman I."/>
            <person name="Volkman S."/>
            <person name="Adams J."/>
            <person name="Walker B."/>
            <person name="Young S.K."/>
            <person name="Zeng Q."/>
            <person name="Gargeya S."/>
            <person name="Fitzgerald M."/>
            <person name="Haas B."/>
            <person name="Abouelleil A."/>
            <person name="Alvarado L."/>
            <person name="Arachchi H.M."/>
            <person name="Berlin A.M."/>
            <person name="Chapman S.B."/>
            <person name="Dewar J."/>
            <person name="Goldberg J."/>
            <person name="Griggs A."/>
            <person name="Gujja S."/>
            <person name="Hansen M."/>
            <person name="Howarth C."/>
            <person name="Imamovic A."/>
            <person name="Larimer J."/>
            <person name="McCowan C."/>
            <person name="Murphy C."/>
            <person name="Neiman D."/>
            <person name="Pearson M."/>
            <person name="Priest M."/>
            <person name="Roberts A."/>
            <person name="Saif S."/>
            <person name="Shea T."/>
            <person name="Sisk P."/>
            <person name="Sykes S."/>
            <person name="Wortman J."/>
            <person name="Nusbaum C."/>
            <person name="Birren B."/>
        </authorList>
    </citation>
    <scope>NUCLEOTIDE SEQUENCE [LARGE SCALE GENOMIC DNA]</scope>
    <source>
        <strain evidence="6 7">FCH/4</strain>
    </source>
</reference>
<evidence type="ECO:0000259" key="5">
    <source>
        <dbReference type="Pfam" id="PF06747"/>
    </source>
</evidence>
<feature type="domain" description="CHCH" evidence="5">
    <location>
        <begin position="25"/>
        <end position="58"/>
    </location>
</feature>
<dbReference type="GO" id="GO:0033617">
    <property type="term" value="P:mitochondrial respiratory chain complex IV assembly"/>
    <property type="evidence" value="ECO:0007669"/>
    <property type="project" value="TreeGrafter"/>
</dbReference>
<dbReference type="GO" id="GO:0005758">
    <property type="term" value="C:mitochondrial intermembrane space"/>
    <property type="evidence" value="ECO:0007669"/>
    <property type="project" value="TreeGrafter"/>
</dbReference>
<evidence type="ECO:0000256" key="4">
    <source>
        <dbReference type="ARBA" id="ARBA00038223"/>
    </source>
</evidence>
<feature type="non-terminal residue" evidence="6">
    <location>
        <position position="1"/>
    </location>
</feature>
<dbReference type="PANTHER" id="PTHR21107:SF2">
    <property type="entry name" value="CYTOCHROME C OXIDASE ASSEMBLY PROTEIN COX19"/>
    <property type="match status" value="1"/>
</dbReference>
<dbReference type="InterPro" id="IPR010625">
    <property type="entry name" value="CHCH"/>
</dbReference>
<name>A0A024VFX5_PLAFA</name>
<sequence>IMDIKRQLVKKPDRGSFLLDHNNECTSIKQKYLKCLKENNNDHICCRDHSKEYFICRMDNNLLERQSLNDLGFIEHEEKNESRIKNFKDVYSYNIYNENMERISRNMHDNIKSNNLLLNENNMLSKLNKNDHIKFVDINEKNDRNDFILLDINNKENTNKKINTDDLKNSEINDEKKIAIRRKEAEGYLAGKEYIKTLLEKKQKKTFFFLNEIFKSNNV</sequence>
<accession>A0A024VFX5</accession>
<evidence type="ECO:0000256" key="1">
    <source>
        <dbReference type="ARBA" id="ARBA00004496"/>
    </source>
</evidence>
<evidence type="ECO:0000256" key="2">
    <source>
        <dbReference type="ARBA" id="ARBA00022490"/>
    </source>
</evidence>
<comment type="subcellular location">
    <subcellularLocation>
        <location evidence="1">Cytoplasm</location>
    </subcellularLocation>
</comment>
<dbReference type="PROSITE" id="PS51808">
    <property type="entry name" value="CHCH"/>
    <property type="match status" value="1"/>
</dbReference>
<keyword evidence="3" id="KW-1015">Disulfide bond</keyword>
<keyword evidence="2" id="KW-0963">Cytoplasm</keyword>
<reference evidence="6 7" key="1">
    <citation type="submission" date="2013-02" db="EMBL/GenBank/DDBJ databases">
        <title>The Genome Annotation of Plasmodium falciparum FCH/4.</title>
        <authorList>
            <consortium name="The Broad Institute Genome Sequencing Platform"/>
            <consortium name="The Broad Institute Genome Sequencing Center for Infectious Disease"/>
            <person name="Neafsey D."/>
            <person name="Hoffman S."/>
            <person name="Volkman S."/>
            <person name="Rosenthal P."/>
            <person name="Walker B."/>
            <person name="Young S.K."/>
            <person name="Zeng Q."/>
            <person name="Gargeya S."/>
            <person name="Fitzgerald M."/>
            <person name="Haas B."/>
            <person name="Abouelleil A."/>
            <person name="Allen A.W."/>
            <person name="Alvarado L."/>
            <person name="Arachchi H.M."/>
            <person name="Berlin A.M."/>
            <person name="Chapman S.B."/>
            <person name="Gainer-Dewar J."/>
            <person name="Goldberg J."/>
            <person name="Griggs A."/>
            <person name="Gujja S."/>
            <person name="Hansen M."/>
            <person name="Howarth C."/>
            <person name="Imamovic A."/>
            <person name="Ireland A."/>
            <person name="Larimer J."/>
            <person name="McCowan C."/>
            <person name="Murphy C."/>
            <person name="Pearson M."/>
            <person name="Poon T.W."/>
            <person name="Priest M."/>
            <person name="Roberts A."/>
            <person name="Saif S."/>
            <person name="Shea T."/>
            <person name="Sisk P."/>
            <person name="Sykes S."/>
            <person name="Wortman J."/>
            <person name="Nusbaum C."/>
            <person name="Birren B."/>
        </authorList>
    </citation>
    <scope>NUCLEOTIDE SEQUENCE [LARGE SCALE GENOMIC DNA]</scope>
    <source>
        <strain evidence="6 7">FCH/4</strain>
    </source>
</reference>
<dbReference type="InterPro" id="IPR051383">
    <property type="entry name" value="COX19"/>
</dbReference>
<gene>
    <name evidence="6" type="ORF">PFFCH_05472</name>
</gene>
<proteinExistence type="inferred from homology"/>
<organism evidence="6 7">
    <name type="scientific">Plasmodium falciparum FCH/4</name>
    <dbReference type="NCBI Taxonomy" id="1036724"/>
    <lineage>
        <taxon>Eukaryota</taxon>
        <taxon>Sar</taxon>
        <taxon>Alveolata</taxon>
        <taxon>Apicomplexa</taxon>
        <taxon>Aconoidasida</taxon>
        <taxon>Haemosporida</taxon>
        <taxon>Plasmodiidae</taxon>
        <taxon>Plasmodium</taxon>
        <taxon>Plasmodium (Laverania)</taxon>
    </lineage>
</organism>
<dbReference type="PANTHER" id="PTHR21107">
    <property type="entry name" value="CYTOCHROME C OXIDASE ASSEMBLY PROTEIN COX19"/>
    <property type="match status" value="1"/>
</dbReference>
<comment type="similarity">
    <text evidence="4">Belongs to the COX19 family.</text>
</comment>
<evidence type="ECO:0000313" key="6">
    <source>
        <dbReference type="EMBL" id="ETW27105.1"/>
    </source>
</evidence>
<dbReference type="EMBL" id="KI928107">
    <property type="protein sequence ID" value="ETW27105.1"/>
    <property type="molecule type" value="Genomic_DNA"/>
</dbReference>
<evidence type="ECO:0000256" key="3">
    <source>
        <dbReference type="ARBA" id="ARBA00023157"/>
    </source>
</evidence>
<dbReference type="AlphaFoldDB" id="A0A024VFX5"/>
<protein>
    <recommendedName>
        <fullName evidence="5">CHCH domain-containing protein</fullName>
    </recommendedName>
</protein>